<keyword evidence="1" id="KW-0812">Transmembrane</keyword>
<sequence>MPKTLILVTVLWCFSIGLLHLFPVFRDNWDKLNHRYPIFHLVVSLFVILLGLLNLLQLF</sequence>
<evidence type="ECO:0000313" key="2">
    <source>
        <dbReference type="EMBL" id="OGL53879.1"/>
    </source>
</evidence>
<proteinExistence type="predicted"/>
<gene>
    <name evidence="2" type="ORF">A3K55_01675</name>
</gene>
<keyword evidence="1" id="KW-1133">Transmembrane helix</keyword>
<dbReference type="AlphaFoldDB" id="A0A1F7SJD7"/>
<dbReference type="EMBL" id="MGDJ01000010">
    <property type="protein sequence ID" value="OGL53879.1"/>
    <property type="molecule type" value="Genomic_DNA"/>
</dbReference>
<feature type="transmembrane region" description="Helical" evidence="1">
    <location>
        <begin position="37"/>
        <end position="56"/>
    </location>
</feature>
<keyword evidence="1" id="KW-0472">Membrane</keyword>
<accession>A0A1F7SJD7</accession>
<evidence type="ECO:0000256" key="1">
    <source>
        <dbReference type="SAM" id="Phobius"/>
    </source>
</evidence>
<evidence type="ECO:0008006" key="4">
    <source>
        <dbReference type="Google" id="ProtNLM"/>
    </source>
</evidence>
<protein>
    <recommendedName>
        <fullName evidence="4">NnrU domain-containing protein</fullName>
    </recommendedName>
</protein>
<dbReference type="Proteomes" id="UP000185874">
    <property type="component" value="Unassembled WGS sequence"/>
</dbReference>
<organism evidence="2 3">
    <name type="scientific">Candidatus Shapirobacteria bacterium RBG_13_44_7</name>
    <dbReference type="NCBI Taxonomy" id="1802149"/>
    <lineage>
        <taxon>Bacteria</taxon>
        <taxon>Candidatus Shapironibacteriota</taxon>
    </lineage>
</organism>
<name>A0A1F7SJD7_9BACT</name>
<comment type="caution">
    <text evidence="2">The sequence shown here is derived from an EMBL/GenBank/DDBJ whole genome shotgun (WGS) entry which is preliminary data.</text>
</comment>
<reference evidence="2 3" key="1">
    <citation type="journal article" date="2016" name="Nat. Commun.">
        <title>Thousands of microbial genomes shed light on interconnected biogeochemical processes in an aquifer system.</title>
        <authorList>
            <person name="Anantharaman K."/>
            <person name="Brown C.T."/>
            <person name="Hug L.A."/>
            <person name="Sharon I."/>
            <person name="Castelle C.J."/>
            <person name="Probst A.J."/>
            <person name="Thomas B.C."/>
            <person name="Singh A."/>
            <person name="Wilkins M.J."/>
            <person name="Karaoz U."/>
            <person name="Brodie E.L."/>
            <person name="Williams K.H."/>
            <person name="Hubbard S.S."/>
            <person name="Banfield J.F."/>
        </authorList>
    </citation>
    <scope>NUCLEOTIDE SEQUENCE [LARGE SCALE GENOMIC DNA]</scope>
</reference>
<evidence type="ECO:0000313" key="3">
    <source>
        <dbReference type="Proteomes" id="UP000185874"/>
    </source>
</evidence>